<dbReference type="SMART" id="SM00354">
    <property type="entry name" value="HTH_LACI"/>
    <property type="match status" value="1"/>
</dbReference>
<evidence type="ECO:0000259" key="6">
    <source>
        <dbReference type="PROSITE" id="PS50932"/>
    </source>
</evidence>
<dbReference type="RefSeq" id="WP_168222132.1">
    <property type="nucleotide sequence ID" value="NZ_CP042997.1"/>
</dbReference>
<dbReference type="Gene3D" id="1.10.260.40">
    <property type="entry name" value="lambda repressor-like DNA-binding domains"/>
    <property type="match status" value="1"/>
</dbReference>
<dbReference type="Pfam" id="PF00356">
    <property type="entry name" value="LacI"/>
    <property type="match status" value="1"/>
</dbReference>
<feature type="domain" description="HTH lacI-type" evidence="6">
    <location>
        <begin position="5"/>
        <end position="61"/>
    </location>
</feature>
<keyword evidence="4" id="KW-0804">Transcription</keyword>
<dbReference type="AlphaFoldDB" id="A0A5B9WBL6"/>
<dbReference type="GO" id="GO:0000976">
    <property type="term" value="F:transcription cis-regulatory region binding"/>
    <property type="evidence" value="ECO:0007669"/>
    <property type="project" value="TreeGrafter"/>
</dbReference>
<evidence type="ECO:0000256" key="2">
    <source>
        <dbReference type="ARBA" id="ARBA00023015"/>
    </source>
</evidence>
<dbReference type="Gene3D" id="3.40.50.2300">
    <property type="match status" value="2"/>
</dbReference>
<evidence type="ECO:0000313" key="8">
    <source>
        <dbReference type="Proteomes" id="UP000324233"/>
    </source>
</evidence>
<feature type="compositionally biased region" description="Low complexity" evidence="5">
    <location>
        <begin position="325"/>
        <end position="337"/>
    </location>
</feature>
<dbReference type="PANTHER" id="PTHR30146:SF148">
    <property type="entry name" value="HTH-TYPE TRANSCRIPTIONAL REPRESSOR PURR-RELATED"/>
    <property type="match status" value="1"/>
</dbReference>
<dbReference type="InterPro" id="IPR000843">
    <property type="entry name" value="HTH_LacI"/>
</dbReference>
<reference evidence="7 8" key="1">
    <citation type="submission" date="2019-08" db="EMBL/GenBank/DDBJ databases">
        <title>Deep-cultivation of Planctomycetes and their phenomic and genomic characterization uncovers novel biology.</title>
        <authorList>
            <person name="Wiegand S."/>
            <person name="Jogler M."/>
            <person name="Boedeker C."/>
            <person name="Pinto D."/>
            <person name="Vollmers J."/>
            <person name="Rivas-Marin E."/>
            <person name="Kohn T."/>
            <person name="Peeters S.H."/>
            <person name="Heuer A."/>
            <person name="Rast P."/>
            <person name="Oberbeckmann S."/>
            <person name="Bunk B."/>
            <person name="Jeske O."/>
            <person name="Meyerdierks A."/>
            <person name="Storesund J.E."/>
            <person name="Kallscheuer N."/>
            <person name="Luecker S."/>
            <person name="Lage O.M."/>
            <person name="Pohl T."/>
            <person name="Merkel B.J."/>
            <person name="Hornburger P."/>
            <person name="Mueller R.-W."/>
            <person name="Bruemmer F."/>
            <person name="Labrenz M."/>
            <person name="Spormann A.M."/>
            <person name="Op den Camp H."/>
            <person name="Overmann J."/>
            <person name="Amann R."/>
            <person name="Jetten M.S.M."/>
            <person name="Mascher T."/>
            <person name="Medema M.H."/>
            <person name="Devos D.P."/>
            <person name="Kaster A.-K."/>
            <person name="Ovreas L."/>
            <person name="Rohde M."/>
            <person name="Galperin M.Y."/>
            <person name="Jogler C."/>
        </authorList>
    </citation>
    <scope>NUCLEOTIDE SEQUENCE [LARGE SCALE GENOMIC DNA]</scope>
    <source>
        <strain evidence="7 8">OJF2</strain>
    </source>
</reference>
<dbReference type="CDD" id="cd01392">
    <property type="entry name" value="HTH_LacI"/>
    <property type="match status" value="1"/>
</dbReference>
<dbReference type="CDD" id="cd06267">
    <property type="entry name" value="PBP1_LacI_sugar_binding-like"/>
    <property type="match status" value="1"/>
</dbReference>
<organism evidence="7 8">
    <name type="scientific">Aquisphaera giovannonii</name>
    <dbReference type="NCBI Taxonomy" id="406548"/>
    <lineage>
        <taxon>Bacteria</taxon>
        <taxon>Pseudomonadati</taxon>
        <taxon>Planctomycetota</taxon>
        <taxon>Planctomycetia</taxon>
        <taxon>Isosphaerales</taxon>
        <taxon>Isosphaeraceae</taxon>
        <taxon>Aquisphaera</taxon>
    </lineage>
</organism>
<dbReference type="InterPro" id="IPR028082">
    <property type="entry name" value="Peripla_BP_I"/>
</dbReference>
<evidence type="ECO:0000256" key="4">
    <source>
        <dbReference type="ARBA" id="ARBA00023163"/>
    </source>
</evidence>
<dbReference type="KEGG" id="agv:OJF2_62550"/>
<dbReference type="Proteomes" id="UP000324233">
    <property type="component" value="Chromosome"/>
</dbReference>
<feature type="compositionally biased region" description="Basic and acidic residues" evidence="5">
    <location>
        <begin position="312"/>
        <end position="324"/>
    </location>
</feature>
<keyword evidence="8" id="KW-1185">Reference proteome</keyword>
<name>A0A5B9WBL6_9BACT</name>
<keyword evidence="3" id="KW-0238">DNA-binding</keyword>
<sequence length="356" mass="38824">MSARPTLSHVAELCGVSAATVSRVLNKKKAFSVSPAVRQRIEEAAERLGYVPDLAARNLNRGTTRIIGLFASPATQIAEGIYEPLIEGILEVLHASDYDVFFDLSSSRKRTVPFWRFDGALLLQCPRAEVAEELDRRRVPYVCANEKLGSSSVQVLADDRQGTRRAVEHLAQLGHRRIAYANARATHLAHYSISERHESLVDASRECRIELAGDHDVPFADGADFLRRAVIEAAATAVIAYDHQIAVTLVGAAAALGLEIPEDFSLVCFNDIFPVSLLPTPLTAVSVPAREMGRISASQLLNGLASPTKGAASREIRVPEELVTRRSTAPPTRGAARASRRATSRPGPRPDRRRRD</sequence>
<dbReference type="InterPro" id="IPR046335">
    <property type="entry name" value="LacI/GalR-like_sensor"/>
</dbReference>
<accession>A0A5B9WBL6</accession>
<protein>
    <submittedName>
        <fullName evidence="7">HTH-type transcriptional repressor CytR</fullName>
    </submittedName>
</protein>
<evidence type="ECO:0000256" key="1">
    <source>
        <dbReference type="ARBA" id="ARBA00022491"/>
    </source>
</evidence>
<dbReference type="PROSITE" id="PS50932">
    <property type="entry name" value="HTH_LACI_2"/>
    <property type="match status" value="1"/>
</dbReference>
<gene>
    <name evidence="7" type="primary">cytR</name>
    <name evidence="7" type="ORF">OJF2_62550</name>
</gene>
<dbReference type="Pfam" id="PF13377">
    <property type="entry name" value="Peripla_BP_3"/>
    <property type="match status" value="1"/>
</dbReference>
<feature type="region of interest" description="Disordered" evidence="5">
    <location>
        <begin position="311"/>
        <end position="356"/>
    </location>
</feature>
<evidence type="ECO:0000256" key="5">
    <source>
        <dbReference type="SAM" id="MobiDB-lite"/>
    </source>
</evidence>
<dbReference type="EMBL" id="CP042997">
    <property type="protein sequence ID" value="QEH37664.1"/>
    <property type="molecule type" value="Genomic_DNA"/>
</dbReference>
<keyword evidence="2" id="KW-0805">Transcription regulation</keyword>
<evidence type="ECO:0000313" key="7">
    <source>
        <dbReference type="EMBL" id="QEH37664.1"/>
    </source>
</evidence>
<dbReference type="InterPro" id="IPR010982">
    <property type="entry name" value="Lambda_DNA-bd_dom_sf"/>
</dbReference>
<dbReference type="PANTHER" id="PTHR30146">
    <property type="entry name" value="LACI-RELATED TRANSCRIPTIONAL REPRESSOR"/>
    <property type="match status" value="1"/>
</dbReference>
<keyword evidence="1" id="KW-0678">Repressor</keyword>
<dbReference type="SUPFAM" id="SSF47413">
    <property type="entry name" value="lambda repressor-like DNA-binding domains"/>
    <property type="match status" value="1"/>
</dbReference>
<proteinExistence type="predicted"/>
<dbReference type="SUPFAM" id="SSF53822">
    <property type="entry name" value="Periplasmic binding protein-like I"/>
    <property type="match status" value="1"/>
</dbReference>
<dbReference type="GO" id="GO:0003700">
    <property type="term" value="F:DNA-binding transcription factor activity"/>
    <property type="evidence" value="ECO:0007669"/>
    <property type="project" value="TreeGrafter"/>
</dbReference>
<evidence type="ECO:0000256" key="3">
    <source>
        <dbReference type="ARBA" id="ARBA00023125"/>
    </source>
</evidence>